<protein>
    <recommendedName>
        <fullName evidence="6">NB-ARC domain-containing protein</fullName>
    </recommendedName>
</protein>
<dbReference type="SUPFAM" id="SSF52540">
    <property type="entry name" value="P-loop containing nucleoside triphosphate hydrolases"/>
    <property type="match status" value="1"/>
</dbReference>
<accession>A0AAV5FUU7</accession>
<dbReference type="InterPro" id="IPR027417">
    <property type="entry name" value="P-loop_NTPase"/>
</dbReference>
<dbReference type="AlphaFoldDB" id="A0AAV5FUU7"/>
<dbReference type="Pfam" id="PF00931">
    <property type="entry name" value="NB-ARC"/>
    <property type="match status" value="1"/>
</dbReference>
<evidence type="ECO:0008006" key="6">
    <source>
        <dbReference type="Google" id="ProtNLM"/>
    </source>
</evidence>
<sequence>MALVPYAPPGGSPLRVFASHVGLHDGVVALEDKLRNASLVLGAAWEIEIKNEALVESLPELQSLVYDAEQVLDEIDYFRIRAEFDPDVEMIDVTNGCMCDADLDMLDETEDAVSEHGINDTLIPASGHAIVRAEARVELDRCKILPQISEVSCSLNQFTDDIRKALKLEELNNIALAKRGPENQRRLTTPYLTETKMYGRDHERDRIMELLMGNARCDKNITVLPIVGNGGIGKTALAQYVCSDPRVEDYFDTMIWTCVSLNFDVVKLTRQMLECVTGTDQGGNVNLTLLQEMVKGELKGCKVLLVLDDIWDIQDKGEWTKLVSPLESNQEGNGGLKKEDFWECFKEYAFADVICNLRSLRISGIEDDGDILSGFGQCIHLRYLRATRQEYDKHNPWLERYDRNFPQELCRLYRLQFLNVGVDCYLSNLTKRFSNLVNLRHFICHEENHSELSEVSKLSSLQELRQFKVRKDAGFMSQLVNLLELDTLSIFGLENLETKEEATNARLLDRKHLRSLCLSWDAERMHDSPDMEMEVLEGLQPHEELKHLQISGYRSPSTPTWLGEASPLIHLRSLYLEDCKSLRSLPPFVHLKCLKKLHLSKICGAPEVSTHSLEEFVIEEVEELERWVIRDKMSLLASELHVLEIKEHDDQYNEKDNSLPALEELTIESCCIRGTPLAHMLSLLPSLVKLELRDCPGAADECVLLFPLGSLMSLKEMHVASCLDLSCGNNEGLRGLNSLEILRIGDCPKLMSSLMRDEIEKEGQIMSRNILLPLSLLELVLDGVAQKLLPLSSLTCLKELGITESSDLEALDLCSCTALEEIRIHWSGALLSVKGLQTCIRLRSLQIYGCPGFWRAWSHAIQELVSLDPDVFCPELERIWTDDLSLLSIYSSKYLQSLKRLSFMCFEDDGDNSSTMEEQKEAFPLLTSLQELEFNSYKALRTLPATLHLLPSLKKLAIKLCESIVSLEEVILPASLEELYIIGCETLLSLPAKLHCLSSLKKLEISSCPGIFSLKEQHLPSSLEEIVIECCENLQSLPDALHLVSSLSKLDIKSCPNIKSMPEMGLPPVLRELWVWDCSEELKKQCTKIKNIKRTLHLCF</sequence>
<feature type="domain" description="R13L1/DRL21-like LRR repeat region" evidence="3">
    <location>
        <begin position="476"/>
        <end position="601"/>
    </location>
</feature>
<dbReference type="Proteomes" id="UP001054889">
    <property type="component" value="Unassembled WGS sequence"/>
</dbReference>
<dbReference type="PANTHER" id="PTHR36766">
    <property type="entry name" value="PLANT BROAD-SPECTRUM MILDEW RESISTANCE PROTEIN RPW8"/>
    <property type="match status" value="1"/>
</dbReference>
<dbReference type="EMBL" id="BQKI01000098">
    <property type="protein sequence ID" value="GJN39493.1"/>
    <property type="molecule type" value="Genomic_DNA"/>
</dbReference>
<dbReference type="SUPFAM" id="SSF52047">
    <property type="entry name" value="RNI-like"/>
    <property type="match status" value="1"/>
</dbReference>
<dbReference type="Pfam" id="PF25019">
    <property type="entry name" value="LRR_R13L1-DRL21"/>
    <property type="match status" value="1"/>
</dbReference>
<keyword evidence="5" id="KW-1185">Reference proteome</keyword>
<evidence type="ECO:0000259" key="2">
    <source>
        <dbReference type="Pfam" id="PF00931"/>
    </source>
</evidence>
<dbReference type="GO" id="GO:0043531">
    <property type="term" value="F:ADP binding"/>
    <property type="evidence" value="ECO:0007669"/>
    <property type="project" value="InterPro"/>
</dbReference>
<name>A0AAV5FUU7_ELECO</name>
<reference evidence="4" key="2">
    <citation type="submission" date="2021-12" db="EMBL/GenBank/DDBJ databases">
        <title>Resequencing data analysis of finger millet.</title>
        <authorList>
            <person name="Hatakeyama M."/>
            <person name="Aluri S."/>
            <person name="Balachadran M.T."/>
            <person name="Sivarajan S.R."/>
            <person name="Poveda L."/>
            <person name="Shimizu-Inatsugi R."/>
            <person name="Schlapbach R."/>
            <person name="Sreeman S.M."/>
            <person name="Shimizu K.K."/>
        </authorList>
    </citation>
    <scope>NUCLEOTIDE SEQUENCE</scope>
</reference>
<gene>
    <name evidence="4" type="primary">gb28615</name>
    <name evidence="4" type="ORF">PR202_gb28615</name>
</gene>
<reference evidence="4" key="1">
    <citation type="journal article" date="2018" name="DNA Res.">
        <title>Multiple hybrid de novo genome assembly of finger millet, an orphan allotetraploid crop.</title>
        <authorList>
            <person name="Hatakeyama M."/>
            <person name="Aluri S."/>
            <person name="Balachadran M.T."/>
            <person name="Sivarajan S.R."/>
            <person name="Patrignani A."/>
            <person name="Gruter S."/>
            <person name="Poveda L."/>
            <person name="Shimizu-Inatsugi R."/>
            <person name="Baeten J."/>
            <person name="Francoijs K.J."/>
            <person name="Nataraja K.N."/>
            <person name="Reddy Y.A.N."/>
            <person name="Phadnis S."/>
            <person name="Ravikumar R.L."/>
            <person name="Schlapbach R."/>
            <person name="Sreeman S.M."/>
            <person name="Shimizu K.K."/>
        </authorList>
    </citation>
    <scope>NUCLEOTIDE SEQUENCE</scope>
</reference>
<comment type="caution">
    <text evidence="4">The sequence shown here is derived from an EMBL/GenBank/DDBJ whole genome shotgun (WGS) entry which is preliminary data.</text>
</comment>
<organism evidence="4 5">
    <name type="scientific">Eleusine coracana subsp. coracana</name>
    <dbReference type="NCBI Taxonomy" id="191504"/>
    <lineage>
        <taxon>Eukaryota</taxon>
        <taxon>Viridiplantae</taxon>
        <taxon>Streptophyta</taxon>
        <taxon>Embryophyta</taxon>
        <taxon>Tracheophyta</taxon>
        <taxon>Spermatophyta</taxon>
        <taxon>Magnoliopsida</taxon>
        <taxon>Liliopsida</taxon>
        <taxon>Poales</taxon>
        <taxon>Poaceae</taxon>
        <taxon>PACMAD clade</taxon>
        <taxon>Chloridoideae</taxon>
        <taxon>Cynodonteae</taxon>
        <taxon>Eleusininae</taxon>
        <taxon>Eleusine</taxon>
    </lineage>
</organism>
<feature type="domain" description="NB-ARC" evidence="2">
    <location>
        <begin position="204"/>
        <end position="331"/>
    </location>
</feature>
<dbReference type="SUPFAM" id="SSF52058">
    <property type="entry name" value="L domain-like"/>
    <property type="match status" value="1"/>
</dbReference>
<dbReference type="InterPro" id="IPR056789">
    <property type="entry name" value="LRR_R13L1-DRL21"/>
</dbReference>
<dbReference type="Gene3D" id="3.80.10.10">
    <property type="entry name" value="Ribonuclease Inhibitor"/>
    <property type="match status" value="5"/>
</dbReference>
<dbReference type="Gene3D" id="3.40.50.300">
    <property type="entry name" value="P-loop containing nucleotide triphosphate hydrolases"/>
    <property type="match status" value="1"/>
</dbReference>
<evidence type="ECO:0000259" key="3">
    <source>
        <dbReference type="Pfam" id="PF25019"/>
    </source>
</evidence>
<dbReference type="PANTHER" id="PTHR36766:SF30">
    <property type="entry name" value="TIR-NBS TYPE DISEASE RESISTANCE PROTEIN-RELATED"/>
    <property type="match status" value="1"/>
</dbReference>
<dbReference type="PRINTS" id="PR00364">
    <property type="entry name" value="DISEASERSIST"/>
</dbReference>
<keyword evidence="1" id="KW-0433">Leucine-rich repeat</keyword>
<evidence type="ECO:0000313" key="5">
    <source>
        <dbReference type="Proteomes" id="UP001054889"/>
    </source>
</evidence>
<dbReference type="InterPro" id="IPR032675">
    <property type="entry name" value="LRR_dom_sf"/>
</dbReference>
<proteinExistence type="predicted"/>
<evidence type="ECO:0000256" key="1">
    <source>
        <dbReference type="ARBA" id="ARBA00022614"/>
    </source>
</evidence>
<evidence type="ECO:0000313" key="4">
    <source>
        <dbReference type="EMBL" id="GJN39493.1"/>
    </source>
</evidence>
<dbReference type="InterPro" id="IPR002182">
    <property type="entry name" value="NB-ARC"/>
</dbReference>